<evidence type="ECO:0000256" key="4">
    <source>
        <dbReference type="SAM" id="MobiDB-lite"/>
    </source>
</evidence>
<dbReference type="InterPro" id="IPR036770">
    <property type="entry name" value="Ankyrin_rpt-contain_sf"/>
</dbReference>
<dbReference type="Pfam" id="PF12796">
    <property type="entry name" value="Ank_2"/>
    <property type="match status" value="1"/>
</dbReference>
<comment type="caution">
    <text evidence="5">The sequence shown here is derived from an EMBL/GenBank/DDBJ whole genome shotgun (WGS) entry which is preliminary data.</text>
</comment>
<proteinExistence type="predicted"/>
<accession>A0A6G0XPH7</accession>
<gene>
    <name evidence="5" type="ORF">Ae201684_002727</name>
</gene>
<dbReference type="Gene3D" id="1.25.40.20">
    <property type="entry name" value="Ankyrin repeat-containing domain"/>
    <property type="match status" value="1"/>
</dbReference>
<name>A0A6G0XPH7_9STRA</name>
<keyword evidence="6" id="KW-1185">Reference proteome</keyword>
<dbReference type="InterPro" id="IPR002110">
    <property type="entry name" value="Ankyrin_rpt"/>
</dbReference>
<feature type="compositionally biased region" description="Basic and acidic residues" evidence="4">
    <location>
        <begin position="240"/>
        <end position="257"/>
    </location>
</feature>
<dbReference type="PROSITE" id="PS50088">
    <property type="entry name" value="ANK_REPEAT"/>
    <property type="match status" value="2"/>
</dbReference>
<dbReference type="PANTHER" id="PTHR24171">
    <property type="entry name" value="ANKYRIN REPEAT DOMAIN-CONTAINING PROTEIN 39-RELATED"/>
    <property type="match status" value="1"/>
</dbReference>
<keyword evidence="1" id="KW-0677">Repeat</keyword>
<dbReference type="Proteomes" id="UP000481153">
    <property type="component" value="Unassembled WGS sequence"/>
</dbReference>
<protein>
    <submittedName>
        <fullName evidence="5">Uncharacterized protein</fullName>
    </submittedName>
</protein>
<keyword evidence="2 3" id="KW-0040">ANK repeat</keyword>
<dbReference type="VEuPathDB" id="FungiDB:AeMF1_005371"/>
<dbReference type="PROSITE" id="PS50297">
    <property type="entry name" value="ANK_REP_REGION"/>
    <property type="match status" value="2"/>
</dbReference>
<evidence type="ECO:0000256" key="1">
    <source>
        <dbReference type="ARBA" id="ARBA00022737"/>
    </source>
</evidence>
<evidence type="ECO:0000256" key="3">
    <source>
        <dbReference type="PROSITE-ProRule" id="PRU00023"/>
    </source>
</evidence>
<dbReference type="EMBL" id="VJMJ01000029">
    <property type="protein sequence ID" value="KAF0742325.1"/>
    <property type="molecule type" value="Genomic_DNA"/>
</dbReference>
<dbReference type="AlphaFoldDB" id="A0A6G0XPH7"/>
<dbReference type="SUPFAM" id="SSF48403">
    <property type="entry name" value="Ankyrin repeat"/>
    <property type="match status" value="1"/>
</dbReference>
<organism evidence="5 6">
    <name type="scientific">Aphanomyces euteiches</name>
    <dbReference type="NCBI Taxonomy" id="100861"/>
    <lineage>
        <taxon>Eukaryota</taxon>
        <taxon>Sar</taxon>
        <taxon>Stramenopiles</taxon>
        <taxon>Oomycota</taxon>
        <taxon>Saprolegniomycetes</taxon>
        <taxon>Saprolegniales</taxon>
        <taxon>Verrucalvaceae</taxon>
        <taxon>Aphanomyces</taxon>
    </lineage>
</organism>
<feature type="region of interest" description="Disordered" evidence="4">
    <location>
        <begin position="238"/>
        <end position="301"/>
    </location>
</feature>
<evidence type="ECO:0000313" key="5">
    <source>
        <dbReference type="EMBL" id="KAF0742325.1"/>
    </source>
</evidence>
<evidence type="ECO:0000256" key="2">
    <source>
        <dbReference type="ARBA" id="ARBA00023043"/>
    </source>
</evidence>
<evidence type="ECO:0000313" key="6">
    <source>
        <dbReference type="Proteomes" id="UP000481153"/>
    </source>
</evidence>
<feature type="repeat" description="ANK" evidence="3">
    <location>
        <begin position="397"/>
        <end position="429"/>
    </location>
</feature>
<feature type="repeat" description="ANK" evidence="3">
    <location>
        <begin position="432"/>
        <end position="464"/>
    </location>
</feature>
<reference evidence="5 6" key="1">
    <citation type="submission" date="2019-07" db="EMBL/GenBank/DDBJ databases">
        <title>Genomics analysis of Aphanomyces spp. identifies a new class of oomycete effector associated with host adaptation.</title>
        <authorList>
            <person name="Gaulin E."/>
        </authorList>
    </citation>
    <scope>NUCLEOTIDE SEQUENCE [LARGE SCALE GENOMIC DNA]</scope>
    <source>
        <strain evidence="5 6">ATCC 201684</strain>
    </source>
</reference>
<dbReference type="SMART" id="SM00248">
    <property type="entry name" value="ANK"/>
    <property type="match status" value="2"/>
</dbReference>
<sequence>MDSLAIKTELERALSVEEDVTKWTKELYHEISVWLDKALESEMDDPRDKHVIGAATLVQAALQACTAFEKMQVKQMLSTSPSSEDLRICNTKSIAIDECMRILNGLRSMMQFTWNDTASSSEGGGSFFQSKSIESRASEIRVRVIEVRQVYRSIDVDSDNVDECLHLLNEVTSKYDALESHISTDTVTLKQTNSVRLQPTAVDPPTWTELQLPLAQSKTEVEQGKEVSVPALALDIGPQTEKKDEVTLAKGKSDDGKANNILTPPSKLRAKREQRQAAKQRRASMMASTERNQTSHDEPVSTEMVQNWRAAKFKAKSDAEKKKQEEVIKARADVDQGDDDSMEELQRRADARKFLVKYDGDVWTATRAGRLDIVEKFFLVESTTKLLSLHDKNPLEGRRTLLHSAAWHGHVHIAKYLLRLGAEVDAVDTIHSKTTPLIEAARAGHMEMCQLLLTLGAVLTHQDAHASHRKQISQPDNFSRETQLCTGLQGGIGIVLLHPWVFSIENYQGFTVLEVGTPYLVDVAKKTFGVTAVVTREQRREATRFGLKKMQRQSIRMVVPSVEHRGDSLDNIVQAKANVLDGLNKLGLGLESFAYTR</sequence>